<feature type="compositionally biased region" description="Low complexity" evidence="1">
    <location>
        <begin position="19"/>
        <end position="32"/>
    </location>
</feature>
<sequence>MAKRINLKKLTQKVEESKGTSSSAKSTPAAKGVVFQEKRPRGEVSDISPSWAKSKGKEALPQPAAKKAKTLATSNAPMIKGAKPAMAPREGTSANPGTTLGPEASMLGNPSMAEKILAGVILHANKEKVDKLSLDQVVTKFFHIIGQAIVLGSSLTVQSRDIGNEATFQITRAESVETKSQGSRPTVRIAL</sequence>
<gene>
    <name evidence="2" type="ORF">Acr_10g0008280</name>
</gene>
<evidence type="ECO:0000256" key="1">
    <source>
        <dbReference type="SAM" id="MobiDB-lite"/>
    </source>
</evidence>
<comment type="caution">
    <text evidence="2">The sequence shown here is derived from an EMBL/GenBank/DDBJ whole genome shotgun (WGS) entry which is preliminary data.</text>
</comment>
<dbReference type="Proteomes" id="UP000585474">
    <property type="component" value="Unassembled WGS sequence"/>
</dbReference>
<organism evidence="2 3">
    <name type="scientific">Actinidia rufa</name>
    <dbReference type="NCBI Taxonomy" id="165716"/>
    <lineage>
        <taxon>Eukaryota</taxon>
        <taxon>Viridiplantae</taxon>
        <taxon>Streptophyta</taxon>
        <taxon>Embryophyta</taxon>
        <taxon>Tracheophyta</taxon>
        <taxon>Spermatophyta</taxon>
        <taxon>Magnoliopsida</taxon>
        <taxon>eudicotyledons</taxon>
        <taxon>Gunneridae</taxon>
        <taxon>Pentapetalae</taxon>
        <taxon>asterids</taxon>
        <taxon>Ericales</taxon>
        <taxon>Actinidiaceae</taxon>
        <taxon>Actinidia</taxon>
    </lineage>
</organism>
<evidence type="ECO:0000313" key="2">
    <source>
        <dbReference type="EMBL" id="GFY95443.1"/>
    </source>
</evidence>
<feature type="compositionally biased region" description="Basic residues" evidence="1">
    <location>
        <begin position="1"/>
        <end position="11"/>
    </location>
</feature>
<dbReference type="OrthoDB" id="10477220at2759"/>
<name>A0A7J0FA01_9ERIC</name>
<proteinExistence type="predicted"/>
<dbReference type="EMBL" id="BJWL01000010">
    <property type="protein sequence ID" value="GFY95443.1"/>
    <property type="molecule type" value="Genomic_DNA"/>
</dbReference>
<feature type="region of interest" description="Disordered" evidence="1">
    <location>
        <begin position="1"/>
        <end position="96"/>
    </location>
</feature>
<evidence type="ECO:0000313" key="3">
    <source>
        <dbReference type="Proteomes" id="UP000585474"/>
    </source>
</evidence>
<dbReference type="AlphaFoldDB" id="A0A7J0FA01"/>
<keyword evidence="3" id="KW-1185">Reference proteome</keyword>
<accession>A0A7J0FA01</accession>
<protein>
    <submittedName>
        <fullName evidence="2">Uncharacterized protein</fullName>
    </submittedName>
</protein>
<reference evidence="2 3" key="1">
    <citation type="submission" date="2019-07" db="EMBL/GenBank/DDBJ databases">
        <title>De Novo Assembly of kiwifruit Actinidia rufa.</title>
        <authorList>
            <person name="Sugita-Konishi S."/>
            <person name="Sato K."/>
            <person name="Mori E."/>
            <person name="Abe Y."/>
            <person name="Kisaki G."/>
            <person name="Hamano K."/>
            <person name="Suezawa K."/>
            <person name="Otani M."/>
            <person name="Fukuda T."/>
            <person name="Manabe T."/>
            <person name="Gomi K."/>
            <person name="Tabuchi M."/>
            <person name="Akimitsu K."/>
            <person name="Kataoka I."/>
        </authorList>
    </citation>
    <scope>NUCLEOTIDE SEQUENCE [LARGE SCALE GENOMIC DNA]</scope>
    <source>
        <strain evidence="3">cv. Fuchu</strain>
    </source>
</reference>